<dbReference type="OrthoDB" id="5874682at2759"/>
<evidence type="ECO:0000313" key="2">
    <source>
        <dbReference type="EMBL" id="VDM52224.1"/>
    </source>
</evidence>
<dbReference type="WBParaSite" id="ACOC_0000063801-mRNA-1">
    <property type="protein sequence ID" value="ACOC_0000063801-mRNA-1"/>
    <property type="gene ID" value="ACOC_0000063801"/>
</dbReference>
<dbReference type="AlphaFoldDB" id="A0A0R3PAN3"/>
<evidence type="ECO:0000313" key="3">
    <source>
        <dbReference type="Proteomes" id="UP000267027"/>
    </source>
</evidence>
<keyword evidence="3" id="KW-1185">Reference proteome</keyword>
<reference evidence="4" key="1">
    <citation type="submission" date="2017-02" db="UniProtKB">
        <authorList>
            <consortium name="WormBaseParasite"/>
        </authorList>
    </citation>
    <scope>IDENTIFICATION</scope>
</reference>
<proteinExistence type="predicted"/>
<gene>
    <name evidence="2" type="ORF">ACOC_LOCUS639</name>
</gene>
<sequence length="206" mass="22962">MSVASSVPEGASPPPEPPPRDYSDMTVDFRDVDDKVNVDEKLVIDGDVKIRARLEACRQGMIQLEALRTKHIKLMQTLRIDHLKYIDIEFSSSEIPMEMIFQEMRGRLPTIPGCADVQARIKRTAAISDRSSLQSVDSGVSSLGQRWSVKQEEKIPSHRCSSIFDLRFRQLAVGSLKAVHDFPILLTGEFNGAVSLSQSGFVCGMR</sequence>
<evidence type="ECO:0000313" key="4">
    <source>
        <dbReference type="WBParaSite" id="ACOC_0000063801-mRNA-1"/>
    </source>
</evidence>
<feature type="region of interest" description="Disordered" evidence="1">
    <location>
        <begin position="1"/>
        <end position="26"/>
    </location>
</feature>
<protein>
    <submittedName>
        <fullName evidence="4">Reverse transcriptase domain-containing protein</fullName>
    </submittedName>
</protein>
<accession>A0A0R3PAN3</accession>
<organism evidence="4">
    <name type="scientific">Angiostrongylus costaricensis</name>
    <name type="common">Nematode worm</name>
    <dbReference type="NCBI Taxonomy" id="334426"/>
    <lineage>
        <taxon>Eukaryota</taxon>
        <taxon>Metazoa</taxon>
        <taxon>Ecdysozoa</taxon>
        <taxon>Nematoda</taxon>
        <taxon>Chromadorea</taxon>
        <taxon>Rhabditida</taxon>
        <taxon>Rhabditina</taxon>
        <taxon>Rhabditomorpha</taxon>
        <taxon>Strongyloidea</taxon>
        <taxon>Metastrongylidae</taxon>
        <taxon>Angiostrongylus</taxon>
    </lineage>
</organism>
<reference evidence="2 3" key="2">
    <citation type="submission" date="2018-11" db="EMBL/GenBank/DDBJ databases">
        <authorList>
            <consortium name="Pathogen Informatics"/>
        </authorList>
    </citation>
    <scope>NUCLEOTIDE SEQUENCE [LARGE SCALE GENOMIC DNA]</scope>
    <source>
        <strain evidence="2 3">Costa Rica</strain>
    </source>
</reference>
<name>A0A0R3PAN3_ANGCS</name>
<dbReference type="Proteomes" id="UP000267027">
    <property type="component" value="Unassembled WGS sequence"/>
</dbReference>
<feature type="compositionally biased region" description="Low complexity" evidence="1">
    <location>
        <begin position="1"/>
        <end position="10"/>
    </location>
</feature>
<evidence type="ECO:0000256" key="1">
    <source>
        <dbReference type="SAM" id="MobiDB-lite"/>
    </source>
</evidence>
<dbReference type="EMBL" id="UYYA01000070">
    <property type="protein sequence ID" value="VDM52224.1"/>
    <property type="molecule type" value="Genomic_DNA"/>
</dbReference>